<dbReference type="KEGG" id="tfa:BW733_16035"/>
<dbReference type="PANTHER" id="PTHR30592">
    <property type="entry name" value="FORMATE DEHYDROGENASE"/>
    <property type="match status" value="1"/>
</dbReference>
<dbReference type="GO" id="GO:0006777">
    <property type="term" value="P:Mo-molybdopterin cofactor biosynthetic process"/>
    <property type="evidence" value="ECO:0007669"/>
    <property type="project" value="UniProtKB-KW"/>
</dbReference>
<keyword evidence="2" id="KW-0501">Molybdenum cofactor biosynthesis</keyword>
<reference evidence="3 4" key="1">
    <citation type="journal article" date="2008" name="Int. J. Syst. Evol. Microbiol.">
        <title>Tessaracoccus flavescens sp. nov., isolated from marine sediment.</title>
        <authorList>
            <person name="Lee D.W."/>
            <person name="Lee S.D."/>
        </authorList>
    </citation>
    <scope>NUCLEOTIDE SEQUENCE [LARGE SCALE GENOMIC DNA]</scope>
    <source>
        <strain evidence="3 4">SST-39T</strain>
    </source>
</reference>
<dbReference type="EMBL" id="CP019607">
    <property type="protein sequence ID" value="AQP52106.1"/>
    <property type="molecule type" value="Genomic_DNA"/>
</dbReference>
<evidence type="ECO:0000313" key="4">
    <source>
        <dbReference type="Proteomes" id="UP000188235"/>
    </source>
</evidence>
<dbReference type="GO" id="GO:0016783">
    <property type="term" value="F:sulfurtransferase activity"/>
    <property type="evidence" value="ECO:0007669"/>
    <property type="project" value="InterPro"/>
</dbReference>
<dbReference type="Gene3D" id="3.40.140.10">
    <property type="entry name" value="Cytidine Deaminase, domain 2"/>
    <property type="match status" value="1"/>
</dbReference>
<dbReference type="STRING" id="399497.BW733_16035"/>
<proteinExistence type="predicted"/>
<dbReference type="Pfam" id="PF02634">
    <property type="entry name" value="FdhD-NarQ"/>
    <property type="match status" value="1"/>
</dbReference>
<dbReference type="Proteomes" id="UP000188235">
    <property type="component" value="Chromosome"/>
</dbReference>
<protein>
    <submittedName>
        <fullName evidence="3">Uncharacterized protein</fullName>
    </submittedName>
</protein>
<dbReference type="SUPFAM" id="SSF53927">
    <property type="entry name" value="Cytidine deaminase-like"/>
    <property type="match status" value="1"/>
</dbReference>
<sequence length="104" mass="10904">MRGHRETLVSLPDKLRSEQAGFNKTGGLHAAALFDSATGELLVAREDVGRHNAVDKVGTAAGTGRPTPRCIAWSSCACAGISRRSTTWPVAPPRACRSGRSSCA</sequence>
<evidence type="ECO:0000256" key="2">
    <source>
        <dbReference type="ARBA" id="ARBA00023150"/>
    </source>
</evidence>
<keyword evidence="4" id="KW-1185">Reference proteome</keyword>
<dbReference type="InterPro" id="IPR016193">
    <property type="entry name" value="Cytidine_deaminase-like"/>
</dbReference>
<gene>
    <name evidence="3" type="ORF">BW733_16035</name>
</gene>
<accession>A0A1Q2D146</accession>
<evidence type="ECO:0000313" key="3">
    <source>
        <dbReference type="EMBL" id="AQP52106.1"/>
    </source>
</evidence>
<evidence type="ECO:0000256" key="1">
    <source>
        <dbReference type="ARBA" id="ARBA00022490"/>
    </source>
</evidence>
<organism evidence="3 4">
    <name type="scientific">Tessaracoccus flavescens</name>
    <dbReference type="NCBI Taxonomy" id="399497"/>
    <lineage>
        <taxon>Bacteria</taxon>
        <taxon>Bacillati</taxon>
        <taxon>Actinomycetota</taxon>
        <taxon>Actinomycetes</taxon>
        <taxon>Propionibacteriales</taxon>
        <taxon>Propionibacteriaceae</taxon>
        <taxon>Tessaracoccus</taxon>
    </lineage>
</organism>
<dbReference type="InterPro" id="IPR003786">
    <property type="entry name" value="FdhD"/>
</dbReference>
<dbReference type="AlphaFoldDB" id="A0A1Q2D146"/>
<dbReference type="PANTHER" id="PTHR30592:SF1">
    <property type="entry name" value="SULFUR CARRIER PROTEIN FDHD"/>
    <property type="match status" value="1"/>
</dbReference>
<keyword evidence="1" id="KW-0963">Cytoplasm</keyword>
<name>A0A1Q2D146_9ACTN</name>